<reference evidence="2" key="1">
    <citation type="submission" date="2020-05" db="EMBL/GenBank/DDBJ databases">
        <authorList>
            <person name="Chiriac C."/>
            <person name="Salcher M."/>
            <person name="Ghai R."/>
            <person name="Kavagutti S V."/>
        </authorList>
    </citation>
    <scope>NUCLEOTIDE SEQUENCE</scope>
</reference>
<evidence type="ECO:0000313" key="2">
    <source>
        <dbReference type="EMBL" id="CAB4184998.1"/>
    </source>
</evidence>
<dbReference type="EMBL" id="LR798428">
    <property type="protein sequence ID" value="CAB5231528.1"/>
    <property type="molecule type" value="Genomic_DNA"/>
</dbReference>
<dbReference type="EMBL" id="LR797185">
    <property type="protein sequence ID" value="CAB4192740.1"/>
    <property type="molecule type" value="Genomic_DNA"/>
</dbReference>
<evidence type="ECO:0000313" key="3">
    <source>
        <dbReference type="EMBL" id="CAB4192740.1"/>
    </source>
</evidence>
<name>A0A6J5QVK1_9CAUD</name>
<organism evidence="2">
    <name type="scientific">uncultured Caudovirales phage</name>
    <dbReference type="NCBI Taxonomy" id="2100421"/>
    <lineage>
        <taxon>Viruses</taxon>
        <taxon>Duplodnaviria</taxon>
        <taxon>Heunggongvirae</taxon>
        <taxon>Uroviricota</taxon>
        <taxon>Caudoviricetes</taxon>
        <taxon>Peduoviridae</taxon>
        <taxon>Maltschvirus</taxon>
        <taxon>Maltschvirus maltsch</taxon>
    </lineage>
</organism>
<protein>
    <submittedName>
        <fullName evidence="2">Uncharacterized protein</fullName>
    </submittedName>
</protein>
<evidence type="ECO:0000313" key="4">
    <source>
        <dbReference type="EMBL" id="CAB5231528.1"/>
    </source>
</evidence>
<evidence type="ECO:0000313" key="1">
    <source>
        <dbReference type="EMBL" id="CAB4173657.1"/>
    </source>
</evidence>
<accession>A0A6J5QVK1</accession>
<dbReference type="EMBL" id="LR796919">
    <property type="protein sequence ID" value="CAB4173657.1"/>
    <property type="molecule type" value="Genomic_DNA"/>
</dbReference>
<gene>
    <name evidence="2" type="ORF">UFOVP1131_112</name>
    <name evidence="3" type="ORF">UFOVP1245_74</name>
    <name evidence="4" type="ORF">UFOVP1582_104</name>
    <name evidence="1" type="ORF">UFOVP966_3</name>
</gene>
<sequence>MTDDEIREELQIVSIVVKWGVPDILRVRPDWTIEQAEHFIDSSYQEIAAEAREAGDKMIDGIIEEMEKYGKEARN</sequence>
<dbReference type="EMBL" id="LR797071">
    <property type="protein sequence ID" value="CAB4184998.1"/>
    <property type="molecule type" value="Genomic_DNA"/>
</dbReference>
<proteinExistence type="predicted"/>